<dbReference type="Pfam" id="PF00561">
    <property type="entry name" value="Abhydrolase_1"/>
    <property type="match status" value="1"/>
</dbReference>
<dbReference type="GO" id="GO:0016020">
    <property type="term" value="C:membrane"/>
    <property type="evidence" value="ECO:0007669"/>
    <property type="project" value="TreeGrafter"/>
</dbReference>
<dbReference type="RefSeq" id="WP_076086031.1">
    <property type="nucleotide sequence ID" value="NZ_CP019070.1"/>
</dbReference>
<dbReference type="EMBL" id="CP019070">
    <property type="protein sequence ID" value="APW65535.1"/>
    <property type="molecule type" value="Genomic_DNA"/>
</dbReference>
<proteinExistence type="predicted"/>
<dbReference type="Proteomes" id="UP000186074">
    <property type="component" value="Chromosome"/>
</dbReference>
<sequence>MIKLGHKIIGTGKKNIIVLHELMGNYKNYEPTFTYLDTDSFTYIFVDLRGYGLSKEIEGNYSCNEASNDIKNLITYLNLDDVTLLAHSMSTLIAQKIALIDARVSKLILVTPIPPSGIKLPQIAQDKLINEMSENKNKIEEIVYSASKRHNKIWAKTRIKMAYEASTLSARVGYMKMYLETDFSNEVENINIPIKIIVGKYDFPIFGIKSITKLFSNYYNNLEIIECQEAGHYPMLECPVYFASKIEEFVNKK</sequence>
<dbReference type="GO" id="GO:0016787">
    <property type="term" value="F:hydrolase activity"/>
    <property type="evidence" value="ECO:0007669"/>
    <property type="project" value="UniProtKB-KW"/>
</dbReference>
<dbReference type="STRING" id="1850254.LPB137_06590"/>
<dbReference type="AlphaFoldDB" id="A0A1P8KLX2"/>
<dbReference type="OrthoDB" id="9780765at2"/>
<protein>
    <submittedName>
        <fullName evidence="2">Alpha/beta hydrolase</fullName>
    </submittedName>
</protein>
<dbReference type="InterPro" id="IPR050266">
    <property type="entry name" value="AB_hydrolase_sf"/>
</dbReference>
<dbReference type="KEGG" id="alp:LPB137_06590"/>
<gene>
    <name evidence="2" type="ORF">LPB137_06590</name>
</gene>
<evidence type="ECO:0000259" key="1">
    <source>
        <dbReference type="Pfam" id="PF00561"/>
    </source>
</evidence>
<accession>A0A1P8KLX2</accession>
<organism evidence="2 3">
    <name type="scientific">Poseidonibacter parvus</name>
    <dbReference type="NCBI Taxonomy" id="1850254"/>
    <lineage>
        <taxon>Bacteria</taxon>
        <taxon>Pseudomonadati</taxon>
        <taxon>Campylobacterota</taxon>
        <taxon>Epsilonproteobacteria</taxon>
        <taxon>Campylobacterales</taxon>
        <taxon>Arcobacteraceae</taxon>
        <taxon>Poseidonibacter</taxon>
    </lineage>
</organism>
<dbReference type="InterPro" id="IPR029058">
    <property type="entry name" value="AB_hydrolase_fold"/>
</dbReference>
<keyword evidence="2" id="KW-0378">Hydrolase</keyword>
<keyword evidence="3" id="KW-1185">Reference proteome</keyword>
<evidence type="ECO:0000313" key="2">
    <source>
        <dbReference type="EMBL" id="APW65535.1"/>
    </source>
</evidence>
<feature type="domain" description="AB hydrolase-1" evidence="1">
    <location>
        <begin position="16"/>
        <end position="120"/>
    </location>
</feature>
<dbReference type="SUPFAM" id="SSF53474">
    <property type="entry name" value="alpha/beta-Hydrolases"/>
    <property type="match status" value="1"/>
</dbReference>
<dbReference type="PANTHER" id="PTHR43798:SF33">
    <property type="entry name" value="HYDROLASE, PUTATIVE (AFU_ORTHOLOGUE AFUA_2G14860)-RELATED"/>
    <property type="match status" value="1"/>
</dbReference>
<reference evidence="2 3" key="1">
    <citation type="submission" date="2017-01" db="EMBL/GenBank/DDBJ databases">
        <title>Genome sequencing of Arcobacter sp. LPB0137.</title>
        <authorList>
            <person name="Lee G.-W."/>
            <person name="Yi H."/>
        </authorList>
    </citation>
    <scope>NUCLEOTIDE SEQUENCE [LARGE SCALE GENOMIC DNA]</scope>
    <source>
        <strain evidence="2 3">LPB0137</strain>
    </source>
</reference>
<name>A0A1P8KLX2_9BACT</name>
<evidence type="ECO:0000313" key="3">
    <source>
        <dbReference type="Proteomes" id="UP000186074"/>
    </source>
</evidence>
<dbReference type="Gene3D" id="3.40.50.1820">
    <property type="entry name" value="alpha/beta hydrolase"/>
    <property type="match status" value="1"/>
</dbReference>
<dbReference type="PANTHER" id="PTHR43798">
    <property type="entry name" value="MONOACYLGLYCEROL LIPASE"/>
    <property type="match status" value="1"/>
</dbReference>
<dbReference type="InterPro" id="IPR000073">
    <property type="entry name" value="AB_hydrolase_1"/>
</dbReference>